<name>A0AB39UUH3_9GAMM</name>
<evidence type="ECO:0000313" key="1">
    <source>
        <dbReference type="EMBL" id="XDT71601.1"/>
    </source>
</evidence>
<dbReference type="RefSeq" id="WP_369600628.1">
    <property type="nucleotide sequence ID" value="NZ_CP154858.1"/>
</dbReference>
<accession>A0AB39UUH3</accession>
<dbReference type="AlphaFoldDB" id="A0AB39UUH3"/>
<dbReference type="EMBL" id="CP154858">
    <property type="protein sequence ID" value="XDT71601.1"/>
    <property type="molecule type" value="Genomic_DNA"/>
</dbReference>
<dbReference type="KEGG" id="tcd:AAIA72_12385"/>
<protein>
    <submittedName>
        <fullName evidence="1">DUF2931 family protein</fullName>
    </submittedName>
</protein>
<dbReference type="Pfam" id="PF11153">
    <property type="entry name" value="DUF2931"/>
    <property type="match status" value="1"/>
</dbReference>
<sequence length="280" mass="32593">MSRQRGNPIAGHAGSDGSGPHRWLGVLVLMLLFVGCASTREHYPRDFKYWYVNVGVPFHYRVSLGEVNTFWKDGTYASSRPIGGRSDGWIGGAPAGLLEMPVHDAIGFTYWALAERKAYRVYFEIPDEVKEIMRHKTDTQWRHDRQVHTYRDGISIGIMPGGKYVVWVLAYPYDAIEIARGQAEFVKDTPYTTYFWESEEGEFVKKEGLHLDWDVEEWTVFDEIVQARFWNQPYNPEDPKHWPPPRLSDLPLGAWKQGDTRPWRRKPLAIRLRHEELNSR</sequence>
<proteinExistence type="predicted"/>
<dbReference type="InterPro" id="IPR021326">
    <property type="entry name" value="DUF2931"/>
</dbReference>
<gene>
    <name evidence="1" type="ORF">AAIA72_12385</name>
</gene>
<organism evidence="1">
    <name type="scientific">Thermohahella caldifontis</name>
    <dbReference type="NCBI Taxonomy" id="3142973"/>
    <lineage>
        <taxon>Bacteria</taxon>
        <taxon>Pseudomonadati</taxon>
        <taxon>Pseudomonadota</taxon>
        <taxon>Gammaproteobacteria</taxon>
        <taxon>Oceanospirillales</taxon>
        <taxon>Hahellaceae</taxon>
        <taxon>Thermohahella</taxon>
    </lineage>
</organism>
<reference evidence="1" key="1">
    <citation type="submission" date="2024-05" db="EMBL/GenBank/DDBJ databases">
        <title>Genome sequencing of novel strain.</title>
        <authorList>
            <person name="Ganbat D."/>
            <person name="Ganbat S."/>
            <person name="Lee S.-J."/>
        </authorList>
    </citation>
    <scope>NUCLEOTIDE SEQUENCE</scope>
    <source>
        <strain evidence="1">SMD15-11</strain>
    </source>
</reference>